<comment type="caution">
    <text evidence="4">The sequence shown here is derived from an EMBL/GenBank/DDBJ whole genome shotgun (WGS) entry which is preliminary data.</text>
</comment>
<keyword evidence="2" id="KW-0732">Signal</keyword>
<dbReference type="SMART" id="SM01360">
    <property type="entry name" value="A2M"/>
    <property type="match status" value="1"/>
</dbReference>
<dbReference type="PANTHER" id="PTHR40094">
    <property type="entry name" value="ALPHA-2-MACROGLOBULIN HOMOLOG"/>
    <property type="match status" value="1"/>
</dbReference>
<dbReference type="Gene3D" id="2.60.40.1930">
    <property type="match status" value="1"/>
</dbReference>
<evidence type="ECO:0000259" key="3">
    <source>
        <dbReference type="SMART" id="SM01360"/>
    </source>
</evidence>
<feature type="domain" description="Alpha-2-macroglobulin" evidence="3">
    <location>
        <begin position="1094"/>
        <end position="1184"/>
    </location>
</feature>
<dbReference type="GO" id="GO:0004866">
    <property type="term" value="F:endopeptidase inhibitor activity"/>
    <property type="evidence" value="ECO:0007669"/>
    <property type="project" value="InterPro"/>
</dbReference>
<dbReference type="Pfam" id="PF01835">
    <property type="entry name" value="MG2"/>
    <property type="match status" value="1"/>
</dbReference>
<dbReference type="Pfam" id="PF17973">
    <property type="entry name" value="bMG10"/>
    <property type="match status" value="1"/>
</dbReference>
<organism evidence="4 5">
    <name type="scientific">Hoylesella oralis ATCC 33269</name>
    <dbReference type="NCBI Taxonomy" id="873533"/>
    <lineage>
        <taxon>Bacteria</taxon>
        <taxon>Pseudomonadati</taxon>
        <taxon>Bacteroidota</taxon>
        <taxon>Bacteroidia</taxon>
        <taxon>Bacteroidales</taxon>
        <taxon>Prevotellaceae</taxon>
        <taxon>Hoylesella</taxon>
    </lineage>
</organism>
<dbReference type="EMBL" id="AEPE02000004">
    <property type="protein sequence ID" value="EFZ37203.1"/>
    <property type="molecule type" value="Genomic_DNA"/>
</dbReference>
<dbReference type="InterPro" id="IPR001599">
    <property type="entry name" value="Macroglobln_a2"/>
</dbReference>
<dbReference type="InterPro" id="IPR051802">
    <property type="entry name" value="YfhM-like"/>
</dbReference>
<evidence type="ECO:0000313" key="4">
    <source>
        <dbReference type="EMBL" id="EFZ37203.1"/>
    </source>
</evidence>
<gene>
    <name evidence="4" type="ORF">HMPREF0663_11261</name>
</gene>
<dbReference type="SUPFAM" id="SSF48239">
    <property type="entry name" value="Terpenoid cyclases/Protein prenyltransferases"/>
    <property type="match status" value="1"/>
</dbReference>
<name>E7RQ10_9BACT</name>
<proteinExistence type="inferred from homology"/>
<dbReference type="RefSeq" id="WP_004368544.1">
    <property type="nucleotide sequence ID" value="NZ_GL833118.1"/>
</dbReference>
<dbReference type="InterPro" id="IPR041246">
    <property type="entry name" value="Bact_MG10"/>
</dbReference>
<feature type="chain" id="PRO_5003221469" evidence="2">
    <location>
        <begin position="21"/>
        <end position="1825"/>
    </location>
</feature>
<dbReference type="InterPro" id="IPR008930">
    <property type="entry name" value="Terpenoid_cyclase/PrenylTrfase"/>
</dbReference>
<dbReference type="STRING" id="28134.SAMN05444288_1615"/>
<protein>
    <submittedName>
        <fullName evidence="4">Alpha-2-macroglobulin family protein</fullName>
    </submittedName>
</protein>
<dbReference type="Pfam" id="PF00207">
    <property type="entry name" value="A2M"/>
    <property type="match status" value="1"/>
</dbReference>
<dbReference type="HOGENOM" id="CLU_001849_0_0_10"/>
<accession>E7RQ10</accession>
<sequence length="1825" mass="205635">MKKISIILALLLILPLTVAADTFASLWKKYDAAQQKDLPKTQIAVLRQIQEKALKTMDYGQLLKAELMEVSLRSAIAPDSLQVDVARLKQKEQQALETNAVLAAVYESALGKIYKENADLDEQAAALSKEYYRKSMLHPELLAKHTATEYKPLLIDGADSRIFYNDLLHVIGLEAGDFAALHRYYKEHGNRAAACICAFMMTQKDRLDDVNKVKKSKYLQTLDSLINEYKDLTEAGEIAIERYNFMDKAEDTSAEDQIKYINYALLHWGAWPRMNILRNAMTRLTLPSFQVDLGSRVLIPHAKRDIPILSLCNIQELTMTVTRVNLDGDTDLNPQEAVDYAKIRKRMAKEPAFSLTKRYVGLPNYQVVRDTMTMDGLPIGTYLVEFTTNNAAVQPERALLSVSDLFVINETLPGNNVRFAVVSATSGQPVPYAKIRLKSYSYATDKYATETISCNEQGEAQYNYLRNEPDKLYVTTDNDRYAPEMSFQGSYSFYDNKRTTELISLFTDRRIYRPGQIVHVAAVAFSNINHEQNKVLAGKTLTLTLRDANYKTVGEQKVTTDSYGTASADFVLPASGLTGMFTIRTEQSGTHFYVEEYKRPTFQVEFDKVKTKYQAGDTVIVRGTAKSFAGVPVQGAKVKYVIRRRPQLLYLWRGHTNRDLGVEERTDSTVTDNEGGFRVKVLMNMPEHDKFDHTRYYAFDIDAQVTDGSGESRDGSTSLPLSDKPTAFSCGLPSRIERDSLKAITFYYMNNAGENIAAEVRYTIDGANARTAKANEAAAIDVRTLASGRHVVEAVCGNDTLKQEFVIFTIADKKPAVTTDDWFYQSDETFKEGRPVYVQMGASYEGQHVVYTIVSGNRLLESGTFDQSNAITTREFTYKTEYGDGILLTCAWVKNGKLYEHRANIRRLLPSDKLNVEWKTFRDRLVPGQKEEWSLRITKPDGTPADAQTMAVLYDKSLDMLRPHVWSFNGNRYLNQPYTRWYAGNSGKMSLYGEMSIKYLNEKQLVFTCFDEAVFDMFAENRNMLLGDQMMTRAASHIMFETKAKEMSAAKKSVASVQEAPDVALGETLKIEHEEAATKKSESSVQLRENLNETAFFYPSLLTDRDGRVELRFTLPESITTWRFMAFSHDKDMNNGSITAEAVAKKTVMIQPNMPRFVRTGDKGLIAARLFNTSNKAVTGTAKLELIDPETDKTVYSQHRKYTIEPNGTTNVSFDFDASSYPSLLIARTTAVGKGYSDGEQHYLPILSDSELVTTTVPFTQNEPGTKTIDLTHLFPVNNDTNRLTVEYTNNPSWLMVQTLPSVATTYTNNAISLAVAYYANSIADNLLHRLPVIKTTIERWKQETGKETSLMSNLQKNEDVKTMLLTETPWVIDAETEANQKQQLISFFDESLIAYRLNDNISKLNALQHADGSFSWWCDMPGNVYMTAAVTKLLVRLNSMIGERKDTKAIIKKAFLFMDKYAAKQVKELKEAEKKGEKNLVPSDVLCDYLYTNALAGRTSTPDIKYLIGLLAKSPTQLTIYGKANTAVILAKYGEQTRAKEYLQSLIEYTVYTEEMGRYFDTPKAHYSWFDYKIPTQVACIEAIDLLDKGDRHTVQELQKWLLQAKRTQSWDTPINTANAVFAFMNGQNGNFTPDTADKTVLKVNGKALEQPRATAGLGYVKVSKTGKNLKTFTADKTSEGTSWGAVYAQFVQKAADISDASAGLTVRREILNGGKMLKTGDKVKVRITIEAARDYDFVQVQDKRAACLEPVNQLSGYHWGYYCAPKDNVTNYYFDRLSKGKHVIETEYYIDREGTYQTGTCTVQCAYAPEYSGRAAAKVLDIR</sequence>
<evidence type="ECO:0000256" key="1">
    <source>
        <dbReference type="ARBA" id="ARBA00010556"/>
    </source>
</evidence>
<dbReference type="InterPro" id="IPR002890">
    <property type="entry name" value="MG2"/>
</dbReference>
<reference evidence="4" key="1">
    <citation type="submission" date="2011-01" db="EMBL/GenBank/DDBJ databases">
        <authorList>
            <person name="Muzny D."/>
            <person name="Qin X."/>
            <person name="Buhay C."/>
            <person name="Dugan-Rocha S."/>
            <person name="Ding Y."/>
            <person name="Chen G."/>
            <person name="Hawes A."/>
            <person name="Holder M."/>
            <person name="Jhangiani S."/>
            <person name="Johnson A."/>
            <person name="Khan Z."/>
            <person name="Li Z."/>
            <person name="Liu W."/>
            <person name="Liu X."/>
            <person name="Perez L."/>
            <person name="Shen H."/>
            <person name="Wang Q."/>
            <person name="Watt J."/>
            <person name="Xi L."/>
            <person name="Xin Y."/>
            <person name="Zhou J."/>
            <person name="Deng J."/>
            <person name="Jiang H."/>
            <person name="Liu Y."/>
            <person name="Qu J."/>
            <person name="Song X.-Z."/>
            <person name="Zhang L."/>
            <person name="Villasana D."/>
            <person name="Johnson A."/>
            <person name="Liu J."/>
            <person name="Liyanage D."/>
            <person name="Lorensuhewa L."/>
            <person name="Robinson T."/>
            <person name="Song A."/>
            <person name="Song B.-B."/>
            <person name="Dinh H."/>
            <person name="Thornton R."/>
            <person name="Coyle M."/>
            <person name="Francisco L."/>
            <person name="Jackson L."/>
            <person name="Javaid M."/>
            <person name="Korchina V."/>
            <person name="Kovar C."/>
            <person name="Mata R."/>
            <person name="Mathew T."/>
            <person name="Ngo R."/>
            <person name="Nguyen L."/>
            <person name="Nguyen N."/>
            <person name="Okwuonu G."/>
            <person name="Ongeri F."/>
            <person name="Pham C."/>
            <person name="Simmons D."/>
            <person name="Wilczek-Boney K."/>
            <person name="Hale W."/>
            <person name="Jakkamsetti A."/>
            <person name="Pham P."/>
            <person name="Ruth R."/>
            <person name="San Lucas F."/>
            <person name="Warren J."/>
            <person name="Zhang J."/>
            <person name="Zhao Z."/>
            <person name="Zhou C."/>
            <person name="Zhu D."/>
            <person name="Lee S."/>
            <person name="Bess C."/>
            <person name="Blankenburg K."/>
            <person name="Forbes L."/>
            <person name="Fu Q."/>
            <person name="Gubbala S."/>
            <person name="Hirani K."/>
            <person name="Jayaseelan J.C."/>
            <person name="Lara F."/>
            <person name="Munidasa M."/>
            <person name="Palculict T."/>
            <person name="Patil S."/>
            <person name="Pu L.-L."/>
            <person name="Saada N."/>
            <person name="Tang L."/>
            <person name="Weissenberger G."/>
            <person name="Zhu Y."/>
            <person name="Hemphill L."/>
            <person name="Shang Y."/>
            <person name="Youmans B."/>
            <person name="Ayvaz T."/>
            <person name="Ross M."/>
            <person name="Santibanez J."/>
            <person name="Aqrawi P."/>
            <person name="Gross S."/>
            <person name="Joshi V."/>
            <person name="Fowler G."/>
            <person name="Nazareth L."/>
            <person name="Reid J."/>
            <person name="Worley K."/>
            <person name="Petrosino J."/>
            <person name="Highlander S."/>
            <person name="Gibbs R."/>
        </authorList>
    </citation>
    <scope>NUCLEOTIDE SEQUENCE [LARGE SCALE GENOMIC DNA]</scope>
    <source>
        <strain evidence="4">ATCC 33269</strain>
    </source>
</reference>
<dbReference type="PANTHER" id="PTHR40094:SF1">
    <property type="entry name" value="UBIQUITIN DOMAIN-CONTAINING PROTEIN"/>
    <property type="match status" value="1"/>
</dbReference>
<evidence type="ECO:0000313" key="5">
    <source>
        <dbReference type="Proteomes" id="UP000005580"/>
    </source>
</evidence>
<dbReference type="eggNOG" id="COG2373">
    <property type="taxonomic scope" value="Bacteria"/>
</dbReference>
<feature type="signal peptide" evidence="2">
    <location>
        <begin position="1"/>
        <end position="20"/>
    </location>
</feature>
<dbReference type="Gene3D" id="2.20.130.20">
    <property type="match status" value="1"/>
</dbReference>
<dbReference type="Proteomes" id="UP000005580">
    <property type="component" value="Unassembled WGS sequence"/>
</dbReference>
<dbReference type="Gene3D" id="1.50.10.20">
    <property type="match status" value="1"/>
</dbReference>
<evidence type="ECO:0000256" key="2">
    <source>
        <dbReference type="SAM" id="SignalP"/>
    </source>
</evidence>
<keyword evidence="5" id="KW-1185">Reference proteome</keyword>
<comment type="similarity">
    <text evidence="1">Belongs to the protease inhibitor I39 (alpha-2-macroglobulin) family. Bacterial alpha-2-macroglobulin subfamily.</text>
</comment>